<dbReference type="Gene3D" id="3.40.630.30">
    <property type="match status" value="1"/>
</dbReference>
<proteinExistence type="predicted"/>
<dbReference type="OrthoDB" id="948250at2"/>
<sequence length="176" mass="20484">MRNISLKNGLTAIIREANPEDAPRLLRYIEQVSGESEFLTFGPGEFEITVEKEKEFIKSIKDIENALMILVELDGKIVGMLNFNGGTRPRTRHRGEFGISVLKDYWGHGIATAMLEYLIEWAKEHEILKIDLMVREDNERAIKLYEKLGFKREGHISRYFKLRKKFYGVIYMGLEL</sequence>
<evidence type="ECO:0000313" key="2">
    <source>
        <dbReference type="EMBL" id="OAA31586.1"/>
    </source>
</evidence>
<evidence type="ECO:0000313" key="3">
    <source>
        <dbReference type="Proteomes" id="UP000077339"/>
    </source>
</evidence>
<dbReference type="EMBL" id="JFHK01000003">
    <property type="protein sequence ID" value="OAA31586.1"/>
    <property type="molecule type" value="Genomic_DNA"/>
</dbReference>
<feature type="domain" description="N-acetyltransferase" evidence="1">
    <location>
        <begin position="12"/>
        <end position="176"/>
    </location>
</feature>
<dbReference type="Pfam" id="PF00583">
    <property type="entry name" value="Acetyltransf_1"/>
    <property type="match status" value="1"/>
</dbReference>
<protein>
    <submittedName>
        <fullName evidence="2">Acetyltransferase</fullName>
    </submittedName>
</protein>
<dbReference type="PANTHER" id="PTHR43415">
    <property type="entry name" value="SPERMIDINE N(1)-ACETYLTRANSFERASE"/>
    <property type="match status" value="1"/>
</dbReference>
<dbReference type="PROSITE" id="PS51186">
    <property type="entry name" value="GNAT"/>
    <property type="match status" value="1"/>
</dbReference>
<dbReference type="CDD" id="cd04301">
    <property type="entry name" value="NAT_SF"/>
    <property type="match status" value="1"/>
</dbReference>
<reference evidence="2 3" key="1">
    <citation type="submission" date="2014-02" db="EMBL/GenBank/DDBJ databases">
        <title>Kosmotoga genome sequencing.</title>
        <authorList>
            <person name="Pollo S.M."/>
            <person name="Charchuk R."/>
            <person name="Nesbo C.L."/>
        </authorList>
    </citation>
    <scope>NUCLEOTIDE SEQUENCE [LARGE SCALE GENOMIC DNA]</scope>
    <source>
        <strain evidence="2 3">S304</strain>
    </source>
</reference>
<dbReference type="InterPro" id="IPR016181">
    <property type="entry name" value="Acyl_CoA_acyltransferase"/>
</dbReference>
<organism evidence="2 3">
    <name type="scientific">Kosmotoga arenicorallina S304</name>
    <dbReference type="NCBI Taxonomy" id="1453497"/>
    <lineage>
        <taxon>Bacteria</taxon>
        <taxon>Thermotogati</taxon>
        <taxon>Thermotogota</taxon>
        <taxon>Thermotogae</taxon>
        <taxon>Kosmotogales</taxon>
        <taxon>Kosmotogaceae</taxon>
        <taxon>Kosmotoga</taxon>
    </lineage>
</organism>
<dbReference type="STRING" id="1453497.AT15_05795"/>
<name>A0A176K3I6_9BACT</name>
<dbReference type="PANTHER" id="PTHR43415:SF3">
    <property type="entry name" value="GNAT-FAMILY ACETYLTRANSFERASE"/>
    <property type="match status" value="1"/>
</dbReference>
<accession>A0A176K3I6</accession>
<keyword evidence="3" id="KW-1185">Reference proteome</keyword>
<comment type="caution">
    <text evidence="2">The sequence shown here is derived from an EMBL/GenBank/DDBJ whole genome shotgun (WGS) entry which is preliminary data.</text>
</comment>
<dbReference type="GO" id="GO:0016747">
    <property type="term" value="F:acyltransferase activity, transferring groups other than amino-acyl groups"/>
    <property type="evidence" value="ECO:0007669"/>
    <property type="project" value="InterPro"/>
</dbReference>
<dbReference type="Proteomes" id="UP000077339">
    <property type="component" value="Unassembled WGS sequence"/>
</dbReference>
<dbReference type="InterPro" id="IPR000182">
    <property type="entry name" value="GNAT_dom"/>
</dbReference>
<dbReference type="AlphaFoldDB" id="A0A176K3I6"/>
<evidence type="ECO:0000259" key="1">
    <source>
        <dbReference type="PROSITE" id="PS51186"/>
    </source>
</evidence>
<gene>
    <name evidence="2" type="ORF">AT15_05795</name>
</gene>
<keyword evidence="2" id="KW-0808">Transferase</keyword>
<dbReference type="SUPFAM" id="SSF55729">
    <property type="entry name" value="Acyl-CoA N-acyltransferases (Nat)"/>
    <property type="match status" value="1"/>
</dbReference>
<dbReference type="RefSeq" id="WP_068345913.1">
    <property type="nucleotide sequence ID" value="NZ_JFHK01000003.1"/>
</dbReference>
<dbReference type="PATRIC" id="fig|1453497.3.peg.1154"/>